<gene>
    <name evidence="1" type="ORF">NOX80_04795</name>
</gene>
<dbReference type="PANTHER" id="PTHR38009:SF1">
    <property type="entry name" value="CONSERVED HYPOTHETICAL PHAGE TAIL PROTEIN"/>
    <property type="match status" value="1"/>
</dbReference>
<sequence length="143" mass="15931">MNEYPLAKFSFEVDWGGTKLGFTEVTGLGIETETAEYRHGASPDFSKIKLPGLRKFSNITLKRGSFKGDNEYFDWINTVTLNTVERRTITISLLDETGSPAITWKVKNAFPVKVQSTDLKADASEVAIETLEIAHEGLTIENN</sequence>
<keyword evidence="2" id="KW-1185">Reference proteome</keyword>
<proteinExistence type="predicted"/>
<evidence type="ECO:0000313" key="2">
    <source>
        <dbReference type="Proteomes" id="UP001059844"/>
    </source>
</evidence>
<accession>A0ABY5IYW0</accession>
<reference evidence="1" key="1">
    <citation type="submission" date="2022-07" db="EMBL/GenBank/DDBJ databases">
        <title>Isolation, identification, and degradation of a PFOSA degrading strain from sewage treatment plant.</title>
        <authorList>
            <person name="Zhang L."/>
            <person name="Huo Y."/>
        </authorList>
    </citation>
    <scope>NUCLEOTIDE SEQUENCE</scope>
    <source>
        <strain evidence="1">C1</strain>
    </source>
</reference>
<dbReference type="NCBIfam" id="TIGR02241">
    <property type="entry name" value="conserved hypothetical phage tail region protein"/>
    <property type="match status" value="1"/>
</dbReference>
<dbReference type="Pfam" id="PF06841">
    <property type="entry name" value="Phage_T4_gp19"/>
    <property type="match status" value="1"/>
</dbReference>
<dbReference type="InterPro" id="IPR011747">
    <property type="entry name" value="CHP02241"/>
</dbReference>
<organism evidence="1 2">
    <name type="scientific">Flavobacterium cerinum</name>
    <dbReference type="NCBI Taxonomy" id="2502784"/>
    <lineage>
        <taxon>Bacteria</taxon>
        <taxon>Pseudomonadati</taxon>
        <taxon>Bacteroidota</taxon>
        <taxon>Flavobacteriia</taxon>
        <taxon>Flavobacteriales</taxon>
        <taxon>Flavobacteriaceae</taxon>
        <taxon>Flavobacterium</taxon>
    </lineage>
</organism>
<evidence type="ECO:0000313" key="1">
    <source>
        <dbReference type="EMBL" id="UUC46519.1"/>
    </source>
</evidence>
<dbReference type="Proteomes" id="UP001059844">
    <property type="component" value="Chromosome"/>
</dbReference>
<name>A0ABY5IYW0_9FLAO</name>
<protein>
    <submittedName>
        <fullName evidence="1">Phage tail protein</fullName>
    </submittedName>
</protein>
<dbReference type="PANTHER" id="PTHR38009">
    <property type="entry name" value="CONSERVED HYPOTHETICAL PHAGE TAIL PROTEIN"/>
    <property type="match status" value="1"/>
</dbReference>
<dbReference type="InterPro" id="IPR010667">
    <property type="entry name" value="Phage_T4_Gp19"/>
</dbReference>
<dbReference type="RefSeq" id="WP_256552183.1">
    <property type="nucleotide sequence ID" value="NZ_CP101751.1"/>
</dbReference>
<dbReference type="EMBL" id="CP101751">
    <property type="protein sequence ID" value="UUC46519.1"/>
    <property type="molecule type" value="Genomic_DNA"/>
</dbReference>